<gene>
    <name evidence="3" type="ORF">PHLGIDRAFT_130532</name>
</gene>
<dbReference type="STRING" id="745531.A0A0C3S123"/>
<dbReference type="InterPro" id="IPR044861">
    <property type="entry name" value="IPNS-like_FE2OG_OXY"/>
</dbReference>
<keyword evidence="4" id="KW-1185">Reference proteome</keyword>
<protein>
    <recommendedName>
        <fullName evidence="5">Fe2OG dioxygenase domain-containing protein</fullName>
    </recommendedName>
</protein>
<dbReference type="OrthoDB" id="406156at2759"/>
<dbReference type="InterPro" id="IPR027443">
    <property type="entry name" value="IPNS-like_sf"/>
</dbReference>
<evidence type="ECO:0000313" key="3">
    <source>
        <dbReference type="EMBL" id="KIP02802.1"/>
    </source>
</evidence>
<feature type="domain" description="Isopenicillin N synthase-like Fe(2+) 2OG dioxygenase" evidence="1">
    <location>
        <begin position="192"/>
        <end position="279"/>
    </location>
</feature>
<feature type="domain" description="Non-haem dioxygenase N-terminal" evidence="2">
    <location>
        <begin position="29"/>
        <end position="135"/>
    </location>
</feature>
<accession>A0A0C3S123</accession>
<sequence length="364" mass="41919">MTVTTIPTIPHYEPAAPSQEDLDYANLAIIDLSKYSTPEGRAELVDELRDAVRTYGFFYVINHGMTNEQTRRIFDIADVPFSQVSDEEKQKYAGKMREVGTYQGYKLRKYWHINGGVRDQIENYNINKQVHNKEHPVAVRPLMSEIETFTKHNHFNVLHPILRLLATSLELPEDTLTTIHGYEAPGDTWLRFMKYYPRSEEEEAQSGNIWLKGHTDFGSITLLWSQPVSALQIMTPEGKWKWVRHIENALVVNSGDSLEFLSGGFYKPTIHRVVQPPSDQRGYPRLGAFYFAVPDDNVRLVPLMQSPVIQREGIKRRFTDEDAPTVEEYRKGRVAAYGQSQLKKSEEKGVEVEYIGKVLVKHYN</sequence>
<dbReference type="Gene3D" id="2.60.120.330">
    <property type="entry name" value="B-lactam Antibiotic, Isopenicillin N Synthase, Chain"/>
    <property type="match status" value="1"/>
</dbReference>
<dbReference type="Proteomes" id="UP000053257">
    <property type="component" value="Unassembled WGS sequence"/>
</dbReference>
<dbReference type="Pfam" id="PF14226">
    <property type="entry name" value="DIOX_N"/>
    <property type="match status" value="1"/>
</dbReference>
<evidence type="ECO:0000259" key="2">
    <source>
        <dbReference type="Pfam" id="PF14226"/>
    </source>
</evidence>
<reference evidence="3 4" key="1">
    <citation type="journal article" date="2014" name="PLoS Genet.">
        <title>Analysis of the Phlebiopsis gigantea genome, transcriptome and secretome provides insight into its pioneer colonization strategies of wood.</title>
        <authorList>
            <person name="Hori C."/>
            <person name="Ishida T."/>
            <person name="Igarashi K."/>
            <person name="Samejima M."/>
            <person name="Suzuki H."/>
            <person name="Master E."/>
            <person name="Ferreira P."/>
            <person name="Ruiz-Duenas F.J."/>
            <person name="Held B."/>
            <person name="Canessa P."/>
            <person name="Larrondo L.F."/>
            <person name="Schmoll M."/>
            <person name="Druzhinina I.S."/>
            <person name="Kubicek C.P."/>
            <person name="Gaskell J.A."/>
            <person name="Kersten P."/>
            <person name="St John F."/>
            <person name="Glasner J."/>
            <person name="Sabat G."/>
            <person name="Splinter BonDurant S."/>
            <person name="Syed K."/>
            <person name="Yadav J."/>
            <person name="Mgbeahuruike A.C."/>
            <person name="Kovalchuk A."/>
            <person name="Asiegbu F.O."/>
            <person name="Lackner G."/>
            <person name="Hoffmeister D."/>
            <person name="Rencoret J."/>
            <person name="Gutierrez A."/>
            <person name="Sun H."/>
            <person name="Lindquist E."/>
            <person name="Barry K."/>
            <person name="Riley R."/>
            <person name="Grigoriev I.V."/>
            <person name="Henrissat B."/>
            <person name="Kues U."/>
            <person name="Berka R.M."/>
            <person name="Martinez A.T."/>
            <person name="Covert S.F."/>
            <person name="Blanchette R.A."/>
            <person name="Cullen D."/>
        </authorList>
    </citation>
    <scope>NUCLEOTIDE SEQUENCE [LARGE SCALE GENOMIC DNA]</scope>
    <source>
        <strain evidence="3 4">11061_1 CR5-6</strain>
    </source>
</reference>
<organism evidence="3 4">
    <name type="scientific">Phlebiopsis gigantea (strain 11061_1 CR5-6)</name>
    <name type="common">White-rot fungus</name>
    <name type="synonym">Peniophora gigantea</name>
    <dbReference type="NCBI Taxonomy" id="745531"/>
    <lineage>
        <taxon>Eukaryota</taxon>
        <taxon>Fungi</taxon>
        <taxon>Dikarya</taxon>
        <taxon>Basidiomycota</taxon>
        <taxon>Agaricomycotina</taxon>
        <taxon>Agaricomycetes</taxon>
        <taxon>Polyporales</taxon>
        <taxon>Phanerochaetaceae</taxon>
        <taxon>Phlebiopsis</taxon>
    </lineage>
</organism>
<proteinExistence type="predicted"/>
<dbReference type="InterPro" id="IPR050231">
    <property type="entry name" value="Iron_ascorbate_oxido_reductase"/>
</dbReference>
<name>A0A0C3S123_PHLG1</name>
<dbReference type="PRINTS" id="PR00682">
    <property type="entry name" value="IPNSYNTHASE"/>
</dbReference>
<dbReference type="PANTHER" id="PTHR47990">
    <property type="entry name" value="2-OXOGLUTARATE (2OG) AND FE(II)-DEPENDENT OXYGENASE SUPERFAMILY PROTEIN-RELATED"/>
    <property type="match status" value="1"/>
</dbReference>
<dbReference type="HOGENOM" id="CLU_010119_10_0_1"/>
<dbReference type="Pfam" id="PF03171">
    <property type="entry name" value="2OG-FeII_Oxy"/>
    <property type="match status" value="1"/>
</dbReference>
<evidence type="ECO:0000313" key="4">
    <source>
        <dbReference type="Proteomes" id="UP000053257"/>
    </source>
</evidence>
<dbReference type="AlphaFoldDB" id="A0A0C3S123"/>
<evidence type="ECO:0000259" key="1">
    <source>
        <dbReference type="Pfam" id="PF03171"/>
    </source>
</evidence>
<dbReference type="SUPFAM" id="SSF51197">
    <property type="entry name" value="Clavaminate synthase-like"/>
    <property type="match status" value="1"/>
</dbReference>
<dbReference type="EMBL" id="KN840652">
    <property type="protein sequence ID" value="KIP02802.1"/>
    <property type="molecule type" value="Genomic_DNA"/>
</dbReference>
<dbReference type="InterPro" id="IPR026992">
    <property type="entry name" value="DIOX_N"/>
</dbReference>
<evidence type="ECO:0008006" key="5">
    <source>
        <dbReference type="Google" id="ProtNLM"/>
    </source>
</evidence>